<dbReference type="Proteomes" id="UP001239111">
    <property type="component" value="Chromosome 3"/>
</dbReference>
<evidence type="ECO:0000313" key="2">
    <source>
        <dbReference type="Proteomes" id="UP001239111"/>
    </source>
</evidence>
<protein>
    <submittedName>
        <fullName evidence="1">Uncharacterized protein</fullName>
    </submittedName>
</protein>
<accession>A0ACC2NCP3</accession>
<proteinExistence type="predicted"/>
<organism evidence="1 2">
    <name type="scientific">Eretmocerus hayati</name>
    <dbReference type="NCBI Taxonomy" id="131215"/>
    <lineage>
        <taxon>Eukaryota</taxon>
        <taxon>Metazoa</taxon>
        <taxon>Ecdysozoa</taxon>
        <taxon>Arthropoda</taxon>
        <taxon>Hexapoda</taxon>
        <taxon>Insecta</taxon>
        <taxon>Pterygota</taxon>
        <taxon>Neoptera</taxon>
        <taxon>Endopterygota</taxon>
        <taxon>Hymenoptera</taxon>
        <taxon>Apocrita</taxon>
        <taxon>Proctotrupomorpha</taxon>
        <taxon>Chalcidoidea</taxon>
        <taxon>Aphelinidae</taxon>
        <taxon>Aphelininae</taxon>
        <taxon>Eretmocerus</taxon>
    </lineage>
</organism>
<sequence>MRQMVSDWLAEKTLWQRRIMKKQAGRARSFIILGYSMTLPCLANYYVLPYFGLAPRILNNITDLGLDRGRFFPSQGAFPFDVFSSPTFEVVYFFGCLGGIGSAIAATFPEFLFVTIVFHASGQYEIIGAEMQHLFDDITGYGAEDKIMFQAKIKCIVDGQVQLHRFCGATPASIVNMKRFMWRQLKSFLMMMTYALATLQINTDGRGQCQSLLQGSITSYLIKISKTLNHIPVKPGQFHDRLSVDLAIG</sequence>
<name>A0ACC2NCP3_9HYME</name>
<keyword evidence="2" id="KW-1185">Reference proteome</keyword>
<gene>
    <name evidence="1" type="ORF">QAD02_000171</name>
</gene>
<reference evidence="1" key="1">
    <citation type="submission" date="2023-04" db="EMBL/GenBank/DDBJ databases">
        <title>A chromosome-level genome assembly of the parasitoid wasp Eretmocerus hayati.</title>
        <authorList>
            <person name="Zhong Y."/>
            <person name="Liu S."/>
            <person name="Liu Y."/>
        </authorList>
    </citation>
    <scope>NUCLEOTIDE SEQUENCE</scope>
    <source>
        <strain evidence="1">ZJU_SS_LIU_2023</strain>
    </source>
</reference>
<comment type="caution">
    <text evidence="1">The sequence shown here is derived from an EMBL/GenBank/DDBJ whole genome shotgun (WGS) entry which is preliminary data.</text>
</comment>
<dbReference type="EMBL" id="CM056743">
    <property type="protein sequence ID" value="KAJ8668912.1"/>
    <property type="molecule type" value="Genomic_DNA"/>
</dbReference>
<evidence type="ECO:0000313" key="1">
    <source>
        <dbReference type="EMBL" id="KAJ8668912.1"/>
    </source>
</evidence>